<dbReference type="CDD" id="cd01433">
    <property type="entry name" value="Ribosomal_L16_L10e"/>
    <property type="match status" value="1"/>
</dbReference>
<dbReference type="InterPro" id="IPR020798">
    <property type="entry name" value="Ribosomal_uL16_CS"/>
</dbReference>
<evidence type="ECO:0000256" key="6">
    <source>
        <dbReference type="ARBA" id="ARBA00035302"/>
    </source>
</evidence>
<organism evidence="9">
    <name type="scientific">Prasinococcus sp. CCMP1194</name>
    <dbReference type="NCBI Taxonomy" id="110672"/>
    <lineage>
        <taxon>Eukaryota</taxon>
        <taxon>Viridiplantae</taxon>
        <taxon>Prasinodermophyta</taxon>
        <taxon>Palmophyllophyceae</taxon>
        <taxon>Prasinococcales</taxon>
        <taxon>Prasinococcaceae</taxon>
        <taxon>Prasinococcus</taxon>
    </lineage>
</organism>
<comment type="subcellular location">
    <subcellularLocation>
        <location evidence="1">Mitochondrion</location>
    </subcellularLocation>
</comment>
<evidence type="ECO:0000256" key="2">
    <source>
        <dbReference type="ARBA" id="ARBA00008931"/>
    </source>
</evidence>
<gene>
    <name evidence="9" type="primary">rpl16</name>
</gene>
<reference evidence="9" key="1">
    <citation type="submission" date="2019-11" db="EMBL/GenBank/DDBJ databases">
        <title>Complete mitogenomes of the marine picoplanktonic green algae Prasinoderma sp. MBIC 10622 and Prasinococcus capsulatus CCMP 1194 (Palmophyllophyceae).</title>
        <authorList>
            <person name="Turmel M."/>
            <person name="Otis C."/>
            <person name="Lemieux C."/>
        </authorList>
    </citation>
    <scope>NUCLEOTIDE SEQUENCE</scope>
</reference>
<geneLocation type="mitochondrion" evidence="9"/>
<dbReference type="InterPro" id="IPR000114">
    <property type="entry name" value="Ribosomal_uL16_bact-type"/>
</dbReference>
<dbReference type="PRINTS" id="PR00060">
    <property type="entry name" value="RIBOSOMALL16"/>
</dbReference>
<dbReference type="GO" id="GO:0019843">
    <property type="term" value="F:rRNA binding"/>
    <property type="evidence" value="ECO:0007669"/>
    <property type="project" value="InterPro"/>
</dbReference>
<evidence type="ECO:0000256" key="4">
    <source>
        <dbReference type="ARBA" id="ARBA00023128"/>
    </source>
</evidence>
<dbReference type="PANTHER" id="PTHR12220:SF24">
    <property type="entry name" value="LARGE RIBOSOMAL SUBUNIT PROTEIN UL16M"/>
    <property type="match status" value="1"/>
</dbReference>
<accession>A0A650AKL3</accession>
<dbReference type="InterPro" id="IPR016180">
    <property type="entry name" value="Ribosomal_uL16_dom"/>
</dbReference>
<dbReference type="SUPFAM" id="SSF54686">
    <property type="entry name" value="Ribosomal protein L16p/L10e"/>
    <property type="match status" value="1"/>
</dbReference>
<comment type="similarity">
    <text evidence="2 8">Belongs to the universal ribosomal protein uL16 family.</text>
</comment>
<protein>
    <recommendedName>
        <fullName evidence="6">Large ribosomal subunit protein uL16m</fullName>
    </recommendedName>
    <alternativeName>
        <fullName evidence="7">60S ribosomal protein L16, mitochondrial</fullName>
    </alternativeName>
</protein>
<dbReference type="InterPro" id="IPR047873">
    <property type="entry name" value="Ribosomal_uL16"/>
</dbReference>
<dbReference type="EMBL" id="MN662312">
    <property type="protein sequence ID" value="QGN73949.1"/>
    <property type="molecule type" value="Genomic_DNA"/>
</dbReference>
<dbReference type="GO" id="GO:0005762">
    <property type="term" value="C:mitochondrial large ribosomal subunit"/>
    <property type="evidence" value="ECO:0007669"/>
    <property type="project" value="TreeGrafter"/>
</dbReference>
<keyword evidence="4 9" id="KW-0496">Mitochondrion</keyword>
<dbReference type="GO" id="GO:0003735">
    <property type="term" value="F:structural constituent of ribosome"/>
    <property type="evidence" value="ECO:0007669"/>
    <property type="project" value="InterPro"/>
</dbReference>
<sequence length="136" mass="15336">MLSPRKPRSRKVQKGRQRGQVQSFQFVFGRYALQVTRAGQISARLLETCRRTLSRTFQRRGKIVLRVFPDIPVSKKPSEVRMGKGKGSLDHWVVNVQAGQILFEFDGVSEAVAAKAAEAVRHKMGLPVQFITRSSL</sequence>
<evidence type="ECO:0000256" key="8">
    <source>
        <dbReference type="RuleBase" id="RU004413"/>
    </source>
</evidence>
<dbReference type="InterPro" id="IPR036920">
    <property type="entry name" value="Ribosomal_uL16_sf"/>
</dbReference>
<dbReference type="GO" id="GO:0032543">
    <property type="term" value="P:mitochondrial translation"/>
    <property type="evidence" value="ECO:0007669"/>
    <property type="project" value="TreeGrafter"/>
</dbReference>
<dbReference type="PROSITE" id="PS00701">
    <property type="entry name" value="RIBOSOMAL_L16_2"/>
    <property type="match status" value="1"/>
</dbReference>
<evidence type="ECO:0000313" key="9">
    <source>
        <dbReference type="EMBL" id="QGN73949.1"/>
    </source>
</evidence>
<evidence type="ECO:0000256" key="1">
    <source>
        <dbReference type="ARBA" id="ARBA00004173"/>
    </source>
</evidence>
<dbReference type="Gene3D" id="3.90.1170.10">
    <property type="entry name" value="Ribosomal protein L10e/L16"/>
    <property type="match status" value="1"/>
</dbReference>
<proteinExistence type="inferred from homology"/>
<dbReference type="AlphaFoldDB" id="A0A650AKL3"/>
<dbReference type="Pfam" id="PF00252">
    <property type="entry name" value="Ribosomal_L16"/>
    <property type="match status" value="1"/>
</dbReference>
<dbReference type="PANTHER" id="PTHR12220">
    <property type="entry name" value="50S/60S RIBOSOMAL PROTEIN L16"/>
    <property type="match status" value="1"/>
</dbReference>
<dbReference type="NCBIfam" id="TIGR01164">
    <property type="entry name" value="rplP_bact"/>
    <property type="match status" value="1"/>
</dbReference>
<evidence type="ECO:0000256" key="7">
    <source>
        <dbReference type="ARBA" id="ARBA00042582"/>
    </source>
</evidence>
<evidence type="ECO:0000256" key="3">
    <source>
        <dbReference type="ARBA" id="ARBA00022980"/>
    </source>
</evidence>
<evidence type="ECO:0000256" key="5">
    <source>
        <dbReference type="ARBA" id="ARBA00023274"/>
    </source>
</evidence>
<keyword evidence="3 8" id="KW-0689">Ribosomal protein</keyword>
<name>A0A650AKL3_9VIRI</name>
<keyword evidence="5 8" id="KW-0687">Ribonucleoprotein</keyword>